<name>A0A398BF78_9BACI</name>
<evidence type="ECO:0000313" key="1">
    <source>
        <dbReference type="EMBL" id="RID86330.1"/>
    </source>
</evidence>
<dbReference type="InterPro" id="IPR010424">
    <property type="entry name" value="EutQ"/>
</dbReference>
<dbReference type="Pfam" id="PF06249">
    <property type="entry name" value="EutQ"/>
    <property type="match status" value="1"/>
</dbReference>
<dbReference type="EMBL" id="QWVT01000013">
    <property type="protein sequence ID" value="RID86330.1"/>
    <property type="molecule type" value="Genomic_DNA"/>
</dbReference>
<dbReference type="PANTHER" id="PTHR36169">
    <property type="entry name" value="ETHANOLAMINE UTILIZATION PROTEIN EUTQ"/>
    <property type="match status" value="1"/>
</dbReference>
<reference evidence="1 2" key="1">
    <citation type="submission" date="2018-08" db="EMBL/GenBank/DDBJ databases">
        <title>Bacillus jemisoniae sp. nov., Bacillus chryseoplanitiae sp. nov., Bacillus resnikiae sp. nov., and Bacillus frankliniae sp. nov., isolated from Viking spacecraft and associated surfaces.</title>
        <authorList>
            <person name="Seuylemezian A."/>
            <person name="Vaishampayan P."/>
        </authorList>
    </citation>
    <scope>NUCLEOTIDE SEQUENCE [LARGE SCALE GENOMIC DNA]</scope>
    <source>
        <strain evidence="1 2">JJ-247</strain>
    </source>
</reference>
<keyword evidence="2" id="KW-1185">Reference proteome</keyword>
<dbReference type="AlphaFoldDB" id="A0A398BF78"/>
<organism evidence="1 2">
    <name type="scientific">Mesobacillus zeae</name>
    <dbReference type="NCBI Taxonomy" id="1917180"/>
    <lineage>
        <taxon>Bacteria</taxon>
        <taxon>Bacillati</taxon>
        <taxon>Bacillota</taxon>
        <taxon>Bacilli</taxon>
        <taxon>Bacillales</taxon>
        <taxon>Bacillaceae</taxon>
        <taxon>Mesobacillus</taxon>
    </lineage>
</organism>
<dbReference type="PANTHER" id="PTHR36169:SF1">
    <property type="entry name" value="ACETATE KINASE EUTQ"/>
    <property type="match status" value="1"/>
</dbReference>
<dbReference type="Proteomes" id="UP000265816">
    <property type="component" value="Unassembled WGS sequence"/>
</dbReference>
<dbReference type="InterPro" id="IPR014710">
    <property type="entry name" value="RmlC-like_jellyroll"/>
</dbReference>
<comment type="caution">
    <text evidence="1">The sequence shown here is derived from an EMBL/GenBank/DDBJ whole genome shotgun (WGS) entry which is preliminary data.</text>
</comment>
<gene>
    <name evidence="1" type="ORF">D1970_07330</name>
</gene>
<dbReference type="CDD" id="cd02228">
    <property type="entry name" value="cupin_EutQ"/>
    <property type="match status" value="1"/>
</dbReference>
<dbReference type="SUPFAM" id="SSF51182">
    <property type="entry name" value="RmlC-like cupins"/>
    <property type="match status" value="1"/>
</dbReference>
<protein>
    <submittedName>
        <fullName evidence="1">DUF861 domain-containing protein</fullName>
    </submittedName>
</protein>
<accession>A0A398BF78</accession>
<sequence>MQDLDKATLESLIRKVIAEQLGKEGTAPTNRTVDPSGIISLNVPTIKVTEENRLDTGKEGDVVYTKDLFTLEESPRLGSGIMEMKDTTFDWTLDYDEIDYIIEGQLDIIIDGRKISAKQGEVILIPKGSKIQFSVTGHARFLYVTFPADWANQ</sequence>
<dbReference type="RefSeq" id="WP_119112236.1">
    <property type="nucleotide sequence ID" value="NZ_CBCSEO010000004.1"/>
</dbReference>
<dbReference type="Gene3D" id="2.60.120.10">
    <property type="entry name" value="Jelly Rolls"/>
    <property type="match status" value="1"/>
</dbReference>
<proteinExistence type="predicted"/>
<dbReference type="OrthoDB" id="3828611at2"/>
<dbReference type="InterPro" id="IPR011051">
    <property type="entry name" value="RmlC_Cupin_sf"/>
</dbReference>
<evidence type="ECO:0000313" key="2">
    <source>
        <dbReference type="Proteomes" id="UP000265816"/>
    </source>
</evidence>